<dbReference type="EMBL" id="JBHMAG010000012">
    <property type="protein sequence ID" value="MFB9752855.1"/>
    <property type="molecule type" value="Genomic_DNA"/>
</dbReference>
<sequence length="491" mass="52106">MEQTSRKEAYRRKRSHSARRTKRRLVTSAFVVAFFALAVILWLSYNGSGDKAAKPAAPDAKQGTGQTADPPAGKNGEDGKNGAKGTAGNATPPADPPKTQPGKPDDRNDADNNGSGNPPGTANGQPDASGGGKAPSGTAGGSPGGSAPVGGQPGSSGGGSAPAASWLGSAEWSKEADDPSKVLLTFVGDVIFADNVAAALNANGFDYPYRQVSSYLEKADLTIANLETPITERGTKQIKEYAYRSSPKALPAFKEAGFDLVNLANNHILDYGTVGLLDTFDHLDKQGIGWFGAGRNTSQAFKPLVVEKKGIKIAFLGLSKVVPLPEWKAGNNRPGVADTYALKVPLEAIAEAKKQADLVVVVAHWGVEQQDQPEKYQKEFAREYIDAGADLVVGGHPHVLQGFEKYKDKWIAYSLGNFIFTMNSNPVTWETIILQASCSKEGGCLLKAVPVLSKLANPEPMDEEAGARLFRRLNGISFDTELDRDGILRAK</sequence>
<proteinExistence type="inferred from homology"/>
<dbReference type="Pfam" id="PF09587">
    <property type="entry name" value="PGA_cap"/>
    <property type="match status" value="1"/>
</dbReference>
<dbReference type="PANTHER" id="PTHR33393">
    <property type="entry name" value="POLYGLUTAMINE SYNTHESIS ACCESSORY PROTEIN RV0574C-RELATED"/>
    <property type="match status" value="1"/>
</dbReference>
<dbReference type="PANTHER" id="PTHR33393:SF13">
    <property type="entry name" value="PGA BIOSYNTHESIS PROTEIN CAPA"/>
    <property type="match status" value="1"/>
</dbReference>
<keyword evidence="6" id="KW-1185">Reference proteome</keyword>
<evidence type="ECO:0000256" key="2">
    <source>
        <dbReference type="SAM" id="MobiDB-lite"/>
    </source>
</evidence>
<accession>A0ABV5VXH2</accession>
<feature type="compositionally biased region" description="Low complexity" evidence="2">
    <location>
        <begin position="83"/>
        <end position="92"/>
    </location>
</feature>
<gene>
    <name evidence="5" type="ORF">ACFFNY_14925</name>
</gene>
<feature type="compositionally biased region" description="Gly residues" evidence="2">
    <location>
        <begin position="129"/>
        <end position="160"/>
    </location>
</feature>
<keyword evidence="3" id="KW-0472">Membrane</keyword>
<dbReference type="RefSeq" id="WP_344903074.1">
    <property type="nucleotide sequence ID" value="NZ_BAAAYO010000001.1"/>
</dbReference>
<protein>
    <submittedName>
        <fullName evidence="5">CapA family protein</fullName>
    </submittedName>
</protein>
<keyword evidence="3" id="KW-1133">Transmembrane helix</keyword>
<dbReference type="SUPFAM" id="SSF56300">
    <property type="entry name" value="Metallo-dependent phosphatases"/>
    <property type="match status" value="1"/>
</dbReference>
<dbReference type="CDD" id="cd07381">
    <property type="entry name" value="MPP_CapA"/>
    <property type="match status" value="1"/>
</dbReference>
<feature type="compositionally biased region" description="Basic residues" evidence="2">
    <location>
        <begin position="9"/>
        <end position="21"/>
    </location>
</feature>
<dbReference type="Gene3D" id="3.60.21.10">
    <property type="match status" value="1"/>
</dbReference>
<feature type="region of interest" description="Disordered" evidence="2">
    <location>
        <begin position="49"/>
        <end position="165"/>
    </location>
</feature>
<reference evidence="5 6" key="1">
    <citation type="submission" date="2024-09" db="EMBL/GenBank/DDBJ databases">
        <authorList>
            <person name="Sun Q."/>
            <person name="Mori K."/>
        </authorList>
    </citation>
    <scope>NUCLEOTIDE SEQUENCE [LARGE SCALE GENOMIC DNA]</scope>
    <source>
        <strain evidence="5 6">JCM 12520</strain>
    </source>
</reference>
<name>A0ABV5VXH2_9BACL</name>
<comment type="similarity">
    <text evidence="1">Belongs to the CapA family.</text>
</comment>
<evidence type="ECO:0000259" key="4">
    <source>
        <dbReference type="SMART" id="SM00854"/>
    </source>
</evidence>
<dbReference type="InterPro" id="IPR029052">
    <property type="entry name" value="Metallo-depent_PP-like"/>
</dbReference>
<evidence type="ECO:0000256" key="3">
    <source>
        <dbReference type="SAM" id="Phobius"/>
    </source>
</evidence>
<comment type="caution">
    <text evidence="5">The sequence shown here is derived from an EMBL/GenBank/DDBJ whole genome shotgun (WGS) entry which is preliminary data.</text>
</comment>
<evidence type="ECO:0000313" key="6">
    <source>
        <dbReference type="Proteomes" id="UP001589619"/>
    </source>
</evidence>
<feature type="domain" description="Capsule synthesis protein CapA" evidence="4">
    <location>
        <begin position="183"/>
        <end position="422"/>
    </location>
</feature>
<feature type="region of interest" description="Disordered" evidence="2">
    <location>
        <begin position="1"/>
        <end position="21"/>
    </location>
</feature>
<evidence type="ECO:0000313" key="5">
    <source>
        <dbReference type="EMBL" id="MFB9752855.1"/>
    </source>
</evidence>
<dbReference type="Proteomes" id="UP001589619">
    <property type="component" value="Unassembled WGS sequence"/>
</dbReference>
<dbReference type="SMART" id="SM00854">
    <property type="entry name" value="PGA_cap"/>
    <property type="match status" value="1"/>
</dbReference>
<evidence type="ECO:0000256" key="1">
    <source>
        <dbReference type="ARBA" id="ARBA00005662"/>
    </source>
</evidence>
<feature type="transmembrane region" description="Helical" evidence="3">
    <location>
        <begin position="21"/>
        <end position="45"/>
    </location>
</feature>
<organism evidence="5 6">
    <name type="scientific">Paenibacillus hodogayensis</name>
    <dbReference type="NCBI Taxonomy" id="279208"/>
    <lineage>
        <taxon>Bacteria</taxon>
        <taxon>Bacillati</taxon>
        <taxon>Bacillota</taxon>
        <taxon>Bacilli</taxon>
        <taxon>Bacillales</taxon>
        <taxon>Paenibacillaceae</taxon>
        <taxon>Paenibacillus</taxon>
    </lineage>
</organism>
<dbReference type="InterPro" id="IPR019079">
    <property type="entry name" value="Capsule_synth_CapA"/>
</dbReference>
<keyword evidence="3" id="KW-0812">Transmembrane</keyword>
<dbReference type="InterPro" id="IPR052169">
    <property type="entry name" value="CW_Biosynth-Accessory"/>
</dbReference>
<feature type="compositionally biased region" description="Polar residues" evidence="2">
    <location>
        <begin position="111"/>
        <end position="126"/>
    </location>
</feature>